<dbReference type="Proteomes" id="UP000237000">
    <property type="component" value="Unassembled WGS sequence"/>
</dbReference>
<proteinExistence type="predicted"/>
<dbReference type="AlphaFoldDB" id="A0A2P5ENB5"/>
<protein>
    <submittedName>
        <fullName evidence="1">Uncharacterized protein</fullName>
    </submittedName>
</protein>
<accession>A0A2P5ENB5</accession>
<gene>
    <name evidence="1" type="ORF">TorRG33x02_171570</name>
</gene>
<keyword evidence="2" id="KW-1185">Reference proteome</keyword>
<organism evidence="1 2">
    <name type="scientific">Trema orientale</name>
    <name type="common">Charcoal tree</name>
    <name type="synonym">Celtis orientalis</name>
    <dbReference type="NCBI Taxonomy" id="63057"/>
    <lineage>
        <taxon>Eukaryota</taxon>
        <taxon>Viridiplantae</taxon>
        <taxon>Streptophyta</taxon>
        <taxon>Embryophyta</taxon>
        <taxon>Tracheophyta</taxon>
        <taxon>Spermatophyta</taxon>
        <taxon>Magnoliopsida</taxon>
        <taxon>eudicotyledons</taxon>
        <taxon>Gunneridae</taxon>
        <taxon>Pentapetalae</taxon>
        <taxon>rosids</taxon>
        <taxon>fabids</taxon>
        <taxon>Rosales</taxon>
        <taxon>Cannabaceae</taxon>
        <taxon>Trema</taxon>
    </lineage>
</organism>
<evidence type="ECO:0000313" key="1">
    <source>
        <dbReference type="EMBL" id="PON87044.1"/>
    </source>
</evidence>
<sequence>MEVKLKVESENSNTWRLKILVLKNEAMEDLEVQSLLLRLLKVALSSLTLMARLVAWIKGWDWTKGPVPCLIK</sequence>
<reference evidence="2" key="1">
    <citation type="submission" date="2016-06" db="EMBL/GenBank/DDBJ databases">
        <title>Parallel loss of symbiosis genes in relatives of nitrogen-fixing non-legume Parasponia.</title>
        <authorList>
            <person name="Van Velzen R."/>
            <person name="Holmer R."/>
            <person name="Bu F."/>
            <person name="Rutten L."/>
            <person name="Van Zeijl A."/>
            <person name="Liu W."/>
            <person name="Santuari L."/>
            <person name="Cao Q."/>
            <person name="Sharma T."/>
            <person name="Shen D."/>
            <person name="Roswanjaya Y."/>
            <person name="Wardhani T."/>
            <person name="Kalhor M.S."/>
            <person name="Jansen J."/>
            <person name="Van den Hoogen J."/>
            <person name="Gungor B."/>
            <person name="Hartog M."/>
            <person name="Hontelez J."/>
            <person name="Verver J."/>
            <person name="Yang W.-C."/>
            <person name="Schijlen E."/>
            <person name="Repin R."/>
            <person name="Schilthuizen M."/>
            <person name="Schranz E."/>
            <person name="Heidstra R."/>
            <person name="Miyata K."/>
            <person name="Fedorova E."/>
            <person name="Kohlen W."/>
            <person name="Bisseling T."/>
            <person name="Smit S."/>
            <person name="Geurts R."/>
        </authorList>
    </citation>
    <scope>NUCLEOTIDE SEQUENCE [LARGE SCALE GENOMIC DNA]</scope>
    <source>
        <strain evidence="2">cv. RG33-2</strain>
    </source>
</reference>
<dbReference type="EMBL" id="JXTC01000122">
    <property type="protein sequence ID" value="PON87044.1"/>
    <property type="molecule type" value="Genomic_DNA"/>
</dbReference>
<comment type="caution">
    <text evidence="1">The sequence shown here is derived from an EMBL/GenBank/DDBJ whole genome shotgun (WGS) entry which is preliminary data.</text>
</comment>
<dbReference type="InParanoid" id="A0A2P5ENB5"/>
<evidence type="ECO:0000313" key="2">
    <source>
        <dbReference type="Proteomes" id="UP000237000"/>
    </source>
</evidence>
<name>A0A2P5ENB5_TREOI</name>